<dbReference type="GO" id="GO:0005524">
    <property type="term" value="F:ATP binding"/>
    <property type="evidence" value="ECO:0007669"/>
    <property type="project" value="UniProtKB-KW"/>
</dbReference>
<dbReference type="STRING" id="1314751.GCA_001591425_04634"/>
<dbReference type="InterPro" id="IPR003439">
    <property type="entry name" value="ABC_transporter-like_ATP-bd"/>
</dbReference>
<dbReference type="Proteomes" id="UP000215224">
    <property type="component" value="Chromosome"/>
</dbReference>
<dbReference type="SMART" id="SM00382">
    <property type="entry name" value="AAA"/>
    <property type="match status" value="1"/>
</dbReference>
<keyword evidence="3" id="KW-0547">Nucleotide-binding</keyword>
<dbReference type="PROSITE" id="PS50893">
    <property type="entry name" value="ABC_TRANSPORTER_2"/>
    <property type="match status" value="1"/>
</dbReference>
<dbReference type="RefSeq" id="WP_066421041.1">
    <property type="nucleotide sequence ID" value="NZ_CP018866.1"/>
</dbReference>
<dbReference type="InterPro" id="IPR027417">
    <property type="entry name" value="P-loop_NTPase"/>
</dbReference>
<sequence length="305" mass="34709">MSTIIQTRQLTKKYREQEVLKPLDFSVEKGEICALIGKNGAGKSTLFKVLAGQIMPTSGEVLLFGKSGKEIEREKKRMGFMIETPAFFPDFTAVQNLEYFRIQRGVVDKKRMYEVLEIVGLAKEKKKRFKDYSMGMKQRLGIALCLLSNPDCLVLDEPINGLDVEGIIEIRTLLRKLNQEKHITILISSHILTELKLVATRFVFIKDGVIFDDLSKDALEEKSRKQIVLTVDNSVKVAQLLDRAYGDIEFKVLPNHVISIQNHIESSGEINRLLVDNGVMVKEFRIEALNLEEYFLGLVEESNND</sequence>
<dbReference type="Gene3D" id="3.40.50.300">
    <property type="entry name" value="P-loop containing nucleotide triphosphate hydrolases"/>
    <property type="match status" value="1"/>
</dbReference>
<dbReference type="Pfam" id="PF00005">
    <property type="entry name" value="ABC_tran"/>
    <property type="match status" value="1"/>
</dbReference>
<comment type="similarity">
    <text evidence="1">Belongs to the ABC transporter superfamily.</text>
</comment>
<proteinExistence type="inferred from homology"/>
<evidence type="ECO:0000256" key="1">
    <source>
        <dbReference type="ARBA" id="ARBA00005417"/>
    </source>
</evidence>
<evidence type="ECO:0000256" key="4">
    <source>
        <dbReference type="ARBA" id="ARBA00022840"/>
    </source>
</evidence>
<accession>A0A223KNQ7</accession>
<dbReference type="InterPro" id="IPR003593">
    <property type="entry name" value="AAA+_ATPase"/>
</dbReference>
<protein>
    <submittedName>
        <fullName evidence="6">ABC transporter ATP-binding protein</fullName>
    </submittedName>
</protein>
<dbReference type="PANTHER" id="PTHR43335:SF8">
    <property type="entry name" value="ABC TRANSPORTER, ATP-BINDING PROTEIN"/>
    <property type="match status" value="1"/>
</dbReference>
<keyword evidence="4 6" id="KW-0067">ATP-binding</keyword>
<organism evidence="6 7">
    <name type="scientific">Sutcliffiella cohnii</name>
    <dbReference type="NCBI Taxonomy" id="33932"/>
    <lineage>
        <taxon>Bacteria</taxon>
        <taxon>Bacillati</taxon>
        <taxon>Bacillota</taxon>
        <taxon>Bacilli</taxon>
        <taxon>Bacillales</taxon>
        <taxon>Bacillaceae</taxon>
        <taxon>Sutcliffiella</taxon>
    </lineage>
</organism>
<gene>
    <name evidence="6" type="ORF">BC6307_06685</name>
</gene>
<dbReference type="EMBL" id="CP018866">
    <property type="protein sequence ID" value="AST90988.1"/>
    <property type="molecule type" value="Genomic_DNA"/>
</dbReference>
<dbReference type="AlphaFoldDB" id="A0A223KNQ7"/>
<evidence type="ECO:0000256" key="2">
    <source>
        <dbReference type="ARBA" id="ARBA00022448"/>
    </source>
</evidence>
<evidence type="ECO:0000259" key="5">
    <source>
        <dbReference type="PROSITE" id="PS50893"/>
    </source>
</evidence>
<evidence type="ECO:0000313" key="6">
    <source>
        <dbReference type="EMBL" id="AST90988.1"/>
    </source>
</evidence>
<name>A0A223KNQ7_9BACI</name>
<dbReference type="KEGG" id="bcoh:BC6307_06685"/>
<dbReference type="SUPFAM" id="SSF52540">
    <property type="entry name" value="P-loop containing nucleoside triphosphate hydrolases"/>
    <property type="match status" value="1"/>
</dbReference>
<reference evidence="6 7" key="1">
    <citation type="submission" date="2016-12" db="EMBL/GenBank/DDBJ databases">
        <title>The whole genome sequencing and assembly of Bacillus cohnii DSM 6307T strain.</title>
        <authorList>
            <person name="Lee Y.-J."/>
            <person name="Yi H."/>
            <person name="Bahn Y.-S."/>
            <person name="Kim J.F."/>
            <person name="Lee D.-W."/>
        </authorList>
    </citation>
    <scope>NUCLEOTIDE SEQUENCE [LARGE SCALE GENOMIC DNA]</scope>
    <source>
        <strain evidence="6 7">DSM 6307</strain>
    </source>
</reference>
<evidence type="ECO:0000256" key="3">
    <source>
        <dbReference type="ARBA" id="ARBA00022741"/>
    </source>
</evidence>
<feature type="domain" description="ABC transporter" evidence="5">
    <location>
        <begin position="5"/>
        <end position="232"/>
    </location>
</feature>
<dbReference type="PANTHER" id="PTHR43335">
    <property type="entry name" value="ABC TRANSPORTER, ATP-BINDING PROTEIN"/>
    <property type="match status" value="1"/>
</dbReference>
<dbReference type="GO" id="GO:0016887">
    <property type="term" value="F:ATP hydrolysis activity"/>
    <property type="evidence" value="ECO:0007669"/>
    <property type="project" value="InterPro"/>
</dbReference>
<keyword evidence="2" id="KW-0813">Transport</keyword>
<keyword evidence="7" id="KW-1185">Reference proteome</keyword>
<evidence type="ECO:0000313" key="7">
    <source>
        <dbReference type="Proteomes" id="UP000215224"/>
    </source>
</evidence>